<evidence type="ECO:0000313" key="2">
    <source>
        <dbReference type="EMBL" id="SRX83489.1"/>
    </source>
</evidence>
<evidence type="ECO:0000256" key="1">
    <source>
        <dbReference type="SAM" id="Phobius"/>
    </source>
</evidence>
<protein>
    <submittedName>
        <fullName evidence="2">Uncharacterized protein</fullName>
    </submittedName>
</protein>
<keyword evidence="3" id="KW-1185">Reference proteome</keyword>
<evidence type="ECO:0000313" key="3">
    <source>
        <dbReference type="Proteomes" id="UP000252008"/>
    </source>
</evidence>
<feature type="transmembrane region" description="Helical" evidence="1">
    <location>
        <begin position="56"/>
        <end position="75"/>
    </location>
</feature>
<dbReference type="AlphaFoldDB" id="A0A375YR43"/>
<proteinExistence type="predicted"/>
<organism evidence="2 3">
    <name type="scientific">Mycolicibacterium parafortuitum</name>
    <name type="common">Mycobacterium parafortuitum</name>
    <dbReference type="NCBI Taxonomy" id="39692"/>
    <lineage>
        <taxon>Bacteria</taxon>
        <taxon>Bacillati</taxon>
        <taxon>Actinomycetota</taxon>
        <taxon>Actinomycetes</taxon>
        <taxon>Mycobacteriales</taxon>
        <taxon>Mycobacteriaceae</taxon>
        <taxon>Mycolicibacterium</taxon>
    </lineage>
</organism>
<dbReference type="EMBL" id="UEGS01000001">
    <property type="protein sequence ID" value="SRX83489.1"/>
    <property type="molecule type" value="Genomic_DNA"/>
</dbReference>
<dbReference type="Proteomes" id="UP000252008">
    <property type="component" value="Unassembled WGS sequence"/>
</dbReference>
<reference evidence="2 3" key="1">
    <citation type="submission" date="2018-05" db="EMBL/GenBank/DDBJ databases">
        <authorList>
            <consortium name="IHU Genomes"/>
        </authorList>
    </citation>
    <scope>NUCLEOTIDE SEQUENCE [LARGE SCALE GENOMIC DNA]</scope>
    <source>
        <strain evidence="2 3">P7335</strain>
    </source>
</reference>
<sequence>MLWILLGLDGVLSALMAVFFLPLRIGVVPFPISALLSGVLNAALVWVALRWTTSPRLAAVPLWAWLATVLVLMSFGPGDDIVFGGTGVMEFGPVLLVALGGLPGAWLLMRPPGSATQAEVTTVAAMSRGRAHSVSDSETRG</sequence>
<keyword evidence="1" id="KW-0812">Transmembrane</keyword>
<keyword evidence="1" id="KW-1133">Transmembrane helix</keyword>
<keyword evidence="1" id="KW-0472">Membrane</keyword>
<accession>A0A375YR43</accession>
<name>A0A375YR43_MYCPF</name>
<feature type="transmembrane region" description="Helical" evidence="1">
    <location>
        <begin position="81"/>
        <end position="108"/>
    </location>
</feature>
<dbReference type="STRING" id="39692.BST38_25960"/>
<gene>
    <name evidence="2" type="ORF">MPP7335_05269</name>
</gene>
<feature type="transmembrane region" description="Helical" evidence="1">
    <location>
        <begin position="27"/>
        <end position="49"/>
    </location>
</feature>